<dbReference type="InterPro" id="IPR029044">
    <property type="entry name" value="Nucleotide-diphossugar_trans"/>
</dbReference>
<dbReference type="AlphaFoldDB" id="A0A2T4S5Q4"/>
<dbReference type="Proteomes" id="UP000240400">
    <property type="component" value="Unassembled WGS sequence"/>
</dbReference>
<dbReference type="InterPro" id="IPR001173">
    <property type="entry name" value="Glyco_trans_2-like"/>
</dbReference>
<evidence type="ECO:0000256" key="1">
    <source>
        <dbReference type="ARBA" id="ARBA00006739"/>
    </source>
</evidence>
<dbReference type="SUPFAM" id="SSF53448">
    <property type="entry name" value="Nucleotide-diphospho-sugar transferases"/>
    <property type="match status" value="1"/>
</dbReference>
<gene>
    <name evidence="3" type="ORF">BUZ61_16305</name>
</gene>
<proteinExistence type="inferred from homology"/>
<dbReference type="CDD" id="cd00761">
    <property type="entry name" value="Glyco_tranf_GTA_type"/>
    <property type="match status" value="1"/>
</dbReference>
<protein>
    <recommendedName>
        <fullName evidence="2">Glycosyltransferase 2-like domain-containing protein</fullName>
    </recommendedName>
</protein>
<name>A0A2T4S5Q4_9STAP</name>
<organism evidence="3 4">
    <name type="scientific">Staphylococcus nepalensis</name>
    <dbReference type="NCBI Taxonomy" id="214473"/>
    <lineage>
        <taxon>Bacteria</taxon>
        <taxon>Bacillati</taxon>
        <taxon>Bacillota</taxon>
        <taxon>Bacilli</taxon>
        <taxon>Bacillales</taxon>
        <taxon>Staphylococcaceae</taxon>
        <taxon>Staphylococcus</taxon>
    </lineage>
</organism>
<reference evidence="3 4" key="1">
    <citation type="journal article" date="2016" name="Front. Microbiol.">
        <title>Comprehensive Phylogenetic Analysis of Bovine Non-aureus Staphylococci Species Based on Whole-Genome Sequencing.</title>
        <authorList>
            <person name="Naushad S."/>
            <person name="Barkema H.W."/>
            <person name="Luby C."/>
            <person name="Condas L.A."/>
            <person name="Nobrega D.B."/>
            <person name="Carson D.A."/>
            <person name="De Buck J."/>
        </authorList>
    </citation>
    <scope>NUCLEOTIDE SEQUENCE [LARGE SCALE GENOMIC DNA]</scope>
    <source>
        <strain evidence="3 4">SNUC 4337</strain>
    </source>
</reference>
<dbReference type="OrthoDB" id="396512at2"/>
<dbReference type="EMBL" id="PZHR01000622">
    <property type="protein sequence ID" value="PTK45428.1"/>
    <property type="molecule type" value="Genomic_DNA"/>
</dbReference>
<evidence type="ECO:0000313" key="4">
    <source>
        <dbReference type="Proteomes" id="UP000240400"/>
    </source>
</evidence>
<dbReference type="GO" id="GO:0016758">
    <property type="term" value="F:hexosyltransferase activity"/>
    <property type="evidence" value="ECO:0007669"/>
    <property type="project" value="UniProtKB-ARBA"/>
</dbReference>
<feature type="domain" description="Glycosyltransferase 2-like" evidence="2">
    <location>
        <begin position="6"/>
        <end position="57"/>
    </location>
</feature>
<feature type="non-terminal residue" evidence="3">
    <location>
        <position position="61"/>
    </location>
</feature>
<evidence type="ECO:0000259" key="2">
    <source>
        <dbReference type="Pfam" id="PF00535"/>
    </source>
</evidence>
<sequence length="61" mass="7066">MSKALSIIVPVYNKSQFLQQCVSSIDELKLNHDEIEAIFVDDVSTDDSLEQLKQFEQTRDY</sequence>
<dbReference type="PANTHER" id="PTHR22916:SF3">
    <property type="entry name" value="UDP-GLCNAC:BETAGAL BETA-1,3-N-ACETYLGLUCOSAMINYLTRANSFERASE-LIKE PROTEIN 1"/>
    <property type="match status" value="1"/>
</dbReference>
<evidence type="ECO:0000313" key="3">
    <source>
        <dbReference type="EMBL" id="PTK45428.1"/>
    </source>
</evidence>
<comment type="similarity">
    <text evidence="1">Belongs to the glycosyltransferase 2 family.</text>
</comment>
<dbReference type="PANTHER" id="PTHR22916">
    <property type="entry name" value="GLYCOSYLTRANSFERASE"/>
    <property type="match status" value="1"/>
</dbReference>
<dbReference type="Pfam" id="PF00535">
    <property type="entry name" value="Glycos_transf_2"/>
    <property type="match status" value="1"/>
</dbReference>
<comment type="caution">
    <text evidence="3">The sequence shown here is derived from an EMBL/GenBank/DDBJ whole genome shotgun (WGS) entry which is preliminary data.</text>
</comment>
<dbReference type="RefSeq" id="WP_142402012.1">
    <property type="nucleotide sequence ID" value="NZ_PZHR01000622.1"/>
</dbReference>
<accession>A0A2T4S5Q4</accession>
<dbReference type="Gene3D" id="3.90.550.10">
    <property type="entry name" value="Spore Coat Polysaccharide Biosynthesis Protein SpsA, Chain A"/>
    <property type="match status" value="1"/>
</dbReference>